<dbReference type="STRING" id="1076935.U4LFB9"/>
<dbReference type="AlphaFoldDB" id="U4LFB9"/>
<dbReference type="EMBL" id="HF935519">
    <property type="protein sequence ID" value="CCX10192.1"/>
    <property type="molecule type" value="Genomic_DNA"/>
</dbReference>
<organism evidence="1 2">
    <name type="scientific">Pyronema omphalodes (strain CBS 100304)</name>
    <name type="common">Pyronema confluens</name>
    <dbReference type="NCBI Taxonomy" id="1076935"/>
    <lineage>
        <taxon>Eukaryota</taxon>
        <taxon>Fungi</taxon>
        <taxon>Dikarya</taxon>
        <taxon>Ascomycota</taxon>
        <taxon>Pezizomycotina</taxon>
        <taxon>Pezizomycetes</taxon>
        <taxon>Pezizales</taxon>
        <taxon>Pyronemataceae</taxon>
        <taxon>Pyronema</taxon>
    </lineage>
</organism>
<reference evidence="1 2" key="1">
    <citation type="journal article" date="2013" name="PLoS Genet.">
        <title>The genome and development-dependent transcriptomes of Pyronema confluens: a window into fungal evolution.</title>
        <authorList>
            <person name="Traeger S."/>
            <person name="Altegoer F."/>
            <person name="Freitag M."/>
            <person name="Gabaldon T."/>
            <person name="Kempken F."/>
            <person name="Kumar A."/>
            <person name="Marcet-Houben M."/>
            <person name="Poggeler S."/>
            <person name="Stajich J.E."/>
            <person name="Nowrousian M."/>
        </authorList>
    </citation>
    <scope>NUCLEOTIDE SEQUENCE [LARGE SCALE GENOMIC DNA]</scope>
    <source>
        <strain evidence="2">CBS 100304</strain>
        <tissue evidence="1">Vegetative mycelium</tissue>
    </source>
</reference>
<proteinExistence type="predicted"/>
<evidence type="ECO:0000313" key="1">
    <source>
        <dbReference type="EMBL" id="CCX10192.1"/>
    </source>
</evidence>
<name>U4LFB9_PYROM</name>
<evidence type="ECO:0000313" key="2">
    <source>
        <dbReference type="Proteomes" id="UP000018144"/>
    </source>
</evidence>
<dbReference type="Proteomes" id="UP000018144">
    <property type="component" value="Unassembled WGS sequence"/>
</dbReference>
<accession>U4LFB9</accession>
<evidence type="ECO:0008006" key="3">
    <source>
        <dbReference type="Google" id="ProtNLM"/>
    </source>
</evidence>
<dbReference type="OrthoDB" id="19923at2759"/>
<sequence length="402" mass="45011">MADPLSVAASITGLLAAAGKVATVLYMFAEAPALSQRVMREVHDIGILLRQLHSLINCSKSQQSLIMVEDLLALLTSLVLTFSELEKLVGGVGSHGLVDRGKWALMEPELEKLLLRLQSQKSSLTLMLSVLQCRTVQEAYDGIEALSNAMDRLLKTTDDIRRRLQSIQASGIPGVGTHASRARSSSTSSIKSFNSILRKTRVYLRADDWNSVHSYSSEKRSGRWSVLSGVSWCKISNISVLGLPVYAHEIHNNYHYCPPIPSPDLSDLGGTERWIKFLEEKYGKLAIHGRFDVLGLEGFQQQETQNLYIYLFEDMLLFSKQGFPGIPYRFIPAKDIHIVKDGYAWEYENCVKILHDVVEPGAVTQAKCDIIIRDEEARRAWLPLLKNLGDRGWNARKRAKTA</sequence>
<keyword evidence="2" id="KW-1185">Reference proteome</keyword>
<dbReference type="eggNOG" id="ENOG502S58Q">
    <property type="taxonomic scope" value="Eukaryota"/>
</dbReference>
<gene>
    <name evidence="1" type="ORF">PCON_09785</name>
</gene>
<protein>
    <recommendedName>
        <fullName evidence="3">Fungal N-terminal domain-containing protein</fullName>
    </recommendedName>
</protein>